<reference evidence="2" key="1">
    <citation type="journal article" date="2015" name="Nature">
        <title>Complex archaea that bridge the gap between prokaryotes and eukaryotes.</title>
        <authorList>
            <person name="Spang A."/>
            <person name="Saw J.H."/>
            <person name="Jorgensen S.L."/>
            <person name="Zaremba-Niedzwiedzka K."/>
            <person name="Martijn J."/>
            <person name="Lind A.E."/>
            <person name="van Eijk R."/>
            <person name="Schleper C."/>
            <person name="Guy L."/>
            <person name="Ettema T.J."/>
        </authorList>
    </citation>
    <scope>NUCLEOTIDE SEQUENCE</scope>
</reference>
<dbReference type="Pfam" id="PF22513">
    <property type="entry name" value="FitA-like_RHH"/>
    <property type="match status" value="1"/>
</dbReference>
<accession>A0A0F9E374</accession>
<dbReference type="GO" id="GO:0006355">
    <property type="term" value="P:regulation of DNA-templated transcription"/>
    <property type="evidence" value="ECO:0007669"/>
    <property type="project" value="InterPro"/>
</dbReference>
<dbReference type="AlphaFoldDB" id="A0A0F9E374"/>
<dbReference type="InterPro" id="IPR013321">
    <property type="entry name" value="Arc_rbn_hlx_hlx"/>
</dbReference>
<evidence type="ECO:0000313" key="2">
    <source>
        <dbReference type="EMBL" id="KKL60576.1"/>
    </source>
</evidence>
<sequence length="122" mass="13564">MSNITITLPGAAHPTRGKGLKMKKGWMSMRLYEHPEKHQAEVYGNVVLSPVGVYCLAVGSELLSVRQSWAAKIHKEEVDEKQSAIIIRNVPESLRRSFKARAASQGKSMQGLVLELMTRYVG</sequence>
<name>A0A0F9E374_9ZZZZ</name>
<protein>
    <recommendedName>
        <fullName evidence="1">Antitoxin FitA-like ribbon-helix-helix domain-containing protein</fullName>
    </recommendedName>
</protein>
<evidence type="ECO:0000259" key="1">
    <source>
        <dbReference type="Pfam" id="PF22513"/>
    </source>
</evidence>
<feature type="domain" description="Antitoxin FitA-like ribbon-helix-helix" evidence="1">
    <location>
        <begin position="84"/>
        <end position="119"/>
    </location>
</feature>
<comment type="caution">
    <text evidence="2">The sequence shown here is derived from an EMBL/GenBank/DDBJ whole genome shotgun (WGS) entry which is preliminary data.</text>
</comment>
<dbReference type="EMBL" id="LAZR01029102">
    <property type="protein sequence ID" value="KKL60576.1"/>
    <property type="molecule type" value="Genomic_DNA"/>
</dbReference>
<dbReference type="Gene3D" id="1.10.1220.10">
    <property type="entry name" value="Met repressor-like"/>
    <property type="match status" value="1"/>
</dbReference>
<dbReference type="InterPro" id="IPR053853">
    <property type="entry name" value="FitA-like_RHH"/>
</dbReference>
<dbReference type="SUPFAM" id="SSF47598">
    <property type="entry name" value="Ribbon-helix-helix"/>
    <property type="match status" value="1"/>
</dbReference>
<organism evidence="2">
    <name type="scientific">marine sediment metagenome</name>
    <dbReference type="NCBI Taxonomy" id="412755"/>
    <lineage>
        <taxon>unclassified sequences</taxon>
        <taxon>metagenomes</taxon>
        <taxon>ecological metagenomes</taxon>
    </lineage>
</organism>
<gene>
    <name evidence="2" type="ORF">LCGC14_2203960</name>
</gene>
<dbReference type="InterPro" id="IPR010985">
    <property type="entry name" value="Ribbon_hlx_hlx"/>
</dbReference>
<proteinExistence type="predicted"/>